<evidence type="ECO:0000313" key="3">
    <source>
        <dbReference type="Proteomes" id="UP001176941"/>
    </source>
</evidence>
<name>A0ABN8XX11_RANTA</name>
<evidence type="ECO:0000313" key="2">
    <source>
        <dbReference type="EMBL" id="CAI9153917.1"/>
    </source>
</evidence>
<organism evidence="2 3">
    <name type="scientific">Rangifer tarandus platyrhynchus</name>
    <name type="common">Svalbard reindeer</name>
    <dbReference type="NCBI Taxonomy" id="3082113"/>
    <lineage>
        <taxon>Eukaryota</taxon>
        <taxon>Metazoa</taxon>
        <taxon>Chordata</taxon>
        <taxon>Craniata</taxon>
        <taxon>Vertebrata</taxon>
        <taxon>Euteleostomi</taxon>
        <taxon>Mammalia</taxon>
        <taxon>Eutheria</taxon>
        <taxon>Laurasiatheria</taxon>
        <taxon>Artiodactyla</taxon>
        <taxon>Ruminantia</taxon>
        <taxon>Pecora</taxon>
        <taxon>Cervidae</taxon>
        <taxon>Odocoileinae</taxon>
        <taxon>Rangifer</taxon>
    </lineage>
</organism>
<evidence type="ECO:0000256" key="1">
    <source>
        <dbReference type="SAM" id="MobiDB-lite"/>
    </source>
</evidence>
<dbReference type="EMBL" id="OX459947">
    <property type="protein sequence ID" value="CAI9153917.1"/>
    <property type="molecule type" value="Genomic_DNA"/>
</dbReference>
<protein>
    <submittedName>
        <fullName evidence="2">Uncharacterized protein</fullName>
    </submittedName>
</protein>
<accession>A0ABN8XX11</accession>
<proteinExistence type="predicted"/>
<feature type="compositionally biased region" description="Low complexity" evidence="1">
    <location>
        <begin position="186"/>
        <end position="195"/>
    </location>
</feature>
<sequence>MSPGGGGFACKALRSASLRGPFQIIVSLCPPLCGCFNPYPLAPSITRTSAGVTLGHPVFEDLHEKPPKREVLIEWRTKGRGASARRVRARLSLAAPSSEAGVAGSADSEPEKEAAGALGSPRPPPTPADWKSPQSSSQGCHVAVAEDTSDLTLPRQRHPRPESSLGQPYERHSPKGSRVAGKNPIPAGCGAGTAAAPPLPLATFLPGACGAARSAEARLPVATTRRRFAAKAAAAGPSTPLESKLPWLGPAPTADNRQIGSEHTAVRAEPAPEPPGSLRSASSQPQEKVKGKQGRPERPPLAFLAAQRCGASAPGVPASAYTGLAPVSWPHHSGAHGSAAPWGGSRWDSSARARAALRCLLEAWLGEAKRKDSGLLHLSTRPQQTPAATSTALLPSDPSPGRRPAGPRVSRNRDLPSSSPP</sequence>
<feature type="region of interest" description="Disordered" evidence="1">
    <location>
        <begin position="94"/>
        <end position="195"/>
    </location>
</feature>
<feature type="compositionally biased region" description="Basic and acidic residues" evidence="1">
    <location>
        <begin position="287"/>
        <end position="298"/>
    </location>
</feature>
<gene>
    <name evidence="2" type="ORF">MRATA1EN1_LOCUS2879</name>
</gene>
<feature type="compositionally biased region" description="Polar residues" evidence="1">
    <location>
        <begin position="380"/>
        <end position="393"/>
    </location>
</feature>
<reference evidence="2" key="1">
    <citation type="submission" date="2023-04" db="EMBL/GenBank/DDBJ databases">
        <authorList>
            <consortium name="ELIXIR-Norway"/>
        </authorList>
    </citation>
    <scope>NUCLEOTIDE SEQUENCE [LARGE SCALE GENOMIC DNA]</scope>
</reference>
<keyword evidence="3" id="KW-1185">Reference proteome</keyword>
<dbReference type="Proteomes" id="UP001176941">
    <property type="component" value="Chromosome 11"/>
</dbReference>
<feature type="region of interest" description="Disordered" evidence="1">
    <location>
        <begin position="371"/>
        <end position="421"/>
    </location>
</feature>
<feature type="region of interest" description="Disordered" evidence="1">
    <location>
        <begin position="228"/>
        <end position="306"/>
    </location>
</feature>